<feature type="region of interest" description="Disordered" evidence="1">
    <location>
        <begin position="34"/>
        <end position="103"/>
    </location>
</feature>
<sequence>MIRQASPPRYPHHRPVLTAADSLPRCSLWLHTRTSPSANYSSSTKRVSRTRSVTDTVPMETDGIGEDGSAGQHSPRRSHVPLSGPGDTEENIDGEMPHHESAFFQCEDSAPILSWPNNQNEVNPRGLLGKWHSMESH</sequence>
<protein>
    <submittedName>
        <fullName evidence="2">Uncharacterized protein</fullName>
    </submittedName>
</protein>
<dbReference type="EMBL" id="JARAKH010000048">
    <property type="protein sequence ID" value="KAK8376373.1"/>
    <property type="molecule type" value="Genomic_DNA"/>
</dbReference>
<evidence type="ECO:0000313" key="3">
    <source>
        <dbReference type="Proteomes" id="UP001487740"/>
    </source>
</evidence>
<accession>A0AAW0SML0</accession>
<dbReference type="AlphaFoldDB" id="A0AAW0SML0"/>
<organism evidence="2 3">
    <name type="scientific">Scylla paramamosain</name>
    <name type="common">Mud crab</name>
    <dbReference type="NCBI Taxonomy" id="85552"/>
    <lineage>
        <taxon>Eukaryota</taxon>
        <taxon>Metazoa</taxon>
        <taxon>Ecdysozoa</taxon>
        <taxon>Arthropoda</taxon>
        <taxon>Crustacea</taxon>
        <taxon>Multicrustacea</taxon>
        <taxon>Malacostraca</taxon>
        <taxon>Eumalacostraca</taxon>
        <taxon>Eucarida</taxon>
        <taxon>Decapoda</taxon>
        <taxon>Pleocyemata</taxon>
        <taxon>Brachyura</taxon>
        <taxon>Eubrachyura</taxon>
        <taxon>Portunoidea</taxon>
        <taxon>Portunidae</taxon>
        <taxon>Portuninae</taxon>
        <taxon>Scylla</taxon>
    </lineage>
</organism>
<comment type="caution">
    <text evidence="2">The sequence shown here is derived from an EMBL/GenBank/DDBJ whole genome shotgun (WGS) entry which is preliminary data.</text>
</comment>
<feature type="region of interest" description="Disordered" evidence="1">
    <location>
        <begin position="115"/>
        <end position="137"/>
    </location>
</feature>
<name>A0AAW0SML0_SCYPA</name>
<feature type="compositionally biased region" description="Low complexity" evidence="1">
    <location>
        <begin position="41"/>
        <end position="57"/>
    </location>
</feature>
<proteinExistence type="predicted"/>
<dbReference type="Proteomes" id="UP001487740">
    <property type="component" value="Unassembled WGS sequence"/>
</dbReference>
<gene>
    <name evidence="2" type="ORF">O3P69_009786</name>
</gene>
<keyword evidence="3" id="KW-1185">Reference proteome</keyword>
<evidence type="ECO:0000313" key="2">
    <source>
        <dbReference type="EMBL" id="KAK8376373.1"/>
    </source>
</evidence>
<evidence type="ECO:0000256" key="1">
    <source>
        <dbReference type="SAM" id="MobiDB-lite"/>
    </source>
</evidence>
<reference evidence="2 3" key="1">
    <citation type="submission" date="2023-03" db="EMBL/GenBank/DDBJ databases">
        <title>High-quality genome of Scylla paramamosain provides insights in environmental adaptation.</title>
        <authorList>
            <person name="Zhang L."/>
        </authorList>
    </citation>
    <scope>NUCLEOTIDE SEQUENCE [LARGE SCALE GENOMIC DNA]</scope>
    <source>
        <strain evidence="2">LZ_2023a</strain>
        <tissue evidence="2">Muscle</tissue>
    </source>
</reference>